<dbReference type="EMBL" id="AUZM01000076">
    <property type="protein sequence ID" value="ERT04880.1"/>
    <property type="molecule type" value="Genomic_DNA"/>
</dbReference>
<dbReference type="AlphaFoldDB" id="U7QD20"/>
<accession>U7QD20</accession>
<proteinExistence type="predicted"/>
<gene>
    <name evidence="1" type="ORF">M595_5171</name>
</gene>
<evidence type="ECO:0000313" key="1">
    <source>
        <dbReference type="EMBL" id="ERT04880.1"/>
    </source>
</evidence>
<reference evidence="1 2" key="1">
    <citation type="journal article" date="2013" name="Front. Microbiol.">
        <title>Comparative genomic analyses of the cyanobacterium, Lyngbya aestuarii BL J, a powerful hydrogen producer.</title>
        <authorList>
            <person name="Kothari A."/>
            <person name="Vaughn M."/>
            <person name="Garcia-Pichel F."/>
        </authorList>
    </citation>
    <scope>NUCLEOTIDE SEQUENCE [LARGE SCALE GENOMIC DNA]</scope>
    <source>
        <strain evidence="1 2">BL J</strain>
    </source>
</reference>
<protein>
    <submittedName>
        <fullName evidence="1">Uncharacterized protein</fullName>
    </submittedName>
</protein>
<comment type="caution">
    <text evidence="1">The sequence shown here is derived from an EMBL/GenBank/DDBJ whole genome shotgun (WGS) entry which is preliminary data.</text>
</comment>
<keyword evidence="2" id="KW-1185">Reference proteome</keyword>
<evidence type="ECO:0000313" key="2">
    <source>
        <dbReference type="Proteomes" id="UP000017127"/>
    </source>
</evidence>
<name>U7QD20_9CYAN</name>
<dbReference type="Proteomes" id="UP000017127">
    <property type="component" value="Unassembled WGS sequence"/>
</dbReference>
<sequence>MQTNNLSVILYPRKVAQEEKLYHELLTGNMKQVLHPKKHQYFSQILTFSE</sequence>
<organism evidence="1 2">
    <name type="scientific">Lyngbya aestuarii BL J</name>
    <dbReference type="NCBI Taxonomy" id="1348334"/>
    <lineage>
        <taxon>Bacteria</taxon>
        <taxon>Bacillati</taxon>
        <taxon>Cyanobacteriota</taxon>
        <taxon>Cyanophyceae</taxon>
        <taxon>Oscillatoriophycideae</taxon>
        <taxon>Oscillatoriales</taxon>
        <taxon>Microcoleaceae</taxon>
        <taxon>Lyngbya</taxon>
    </lineage>
</organism>